<evidence type="ECO:0000256" key="6">
    <source>
        <dbReference type="RuleBase" id="RU000686"/>
    </source>
</evidence>
<dbReference type="PROSITE" id="PS51491">
    <property type="entry name" value="TAU_MAP_2"/>
    <property type="match status" value="2"/>
</dbReference>
<dbReference type="STRING" id="10195.A0A3M7Q9N2"/>
<comment type="subcellular location">
    <subcellularLocation>
        <location evidence="1 6">Cytoplasm</location>
        <location evidence="1 6">Cytoskeleton</location>
    </subcellularLocation>
</comment>
<keyword evidence="5 6" id="KW-0206">Cytoskeleton</keyword>
<dbReference type="InterPro" id="IPR027324">
    <property type="entry name" value="MAP2/MAP4/Tau"/>
</dbReference>
<dbReference type="PANTHER" id="PTHR11501:SF18">
    <property type="entry name" value="MICROTUBULE-ASSOCIATED PROTEIN"/>
    <property type="match status" value="1"/>
</dbReference>
<keyword evidence="6" id="KW-0493">Microtubule</keyword>
<dbReference type="Proteomes" id="UP000276133">
    <property type="component" value="Unassembled WGS sequence"/>
</dbReference>
<evidence type="ECO:0000313" key="9">
    <source>
        <dbReference type="Proteomes" id="UP000276133"/>
    </source>
</evidence>
<feature type="region of interest" description="Disordered" evidence="7">
    <location>
        <begin position="1"/>
        <end position="65"/>
    </location>
</feature>
<feature type="compositionally biased region" description="Basic and acidic residues" evidence="7">
    <location>
        <begin position="48"/>
        <end position="59"/>
    </location>
</feature>
<protein>
    <recommendedName>
        <fullName evidence="6">Microtubule-associated protein</fullName>
    </recommendedName>
</protein>
<dbReference type="AlphaFoldDB" id="A0A3M7Q9N2"/>
<name>A0A3M7Q9N2_BRAPC</name>
<gene>
    <name evidence="8" type="ORF">BpHYR1_013566</name>
</gene>
<keyword evidence="4" id="KW-0677">Repeat</keyword>
<evidence type="ECO:0000313" key="8">
    <source>
        <dbReference type="EMBL" id="RNA08110.1"/>
    </source>
</evidence>
<evidence type="ECO:0000256" key="7">
    <source>
        <dbReference type="SAM" id="MobiDB-lite"/>
    </source>
</evidence>
<keyword evidence="2 6" id="KW-0963">Cytoplasm</keyword>
<evidence type="ECO:0000256" key="4">
    <source>
        <dbReference type="ARBA" id="ARBA00022737"/>
    </source>
</evidence>
<accession>A0A3M7Q9N2</accession>
<dbReference type="InterPro" id="IPR001084">
    <property type="entry name" value="MAP_tubulin-bd_rpt"/>
</dbReference>
<dbReference type="GO" id="GO:0005874">
    <property type="term" value="C:microtubule"/>
    <property type="evidence" value="ECO:0007669"/>
    <property type="project" value="UniProtKB-KW"/>
</dbReference>
<evidence type="ECO:0000256" key="5">
    <source>
        <dbReference type="ARBA" id="ARBA00023212"/>
    </source>
</evidence>
<organism evidence="8 9">
    <name type="scientific">Brachionus plicatilis</name>
    <name type="common">Marine rotifer</name>
    <name type="synonym">Brachionus muelleri</name>
    <dbReference type="NCBI Taxonomy" id="10195"/>
    <lineage>
        <taxon>Eukaryota</taxon>
        <taxon>Metazoa</taxon>
        <taxon>Spiralia</taxon>
        <taxon>Gnathifera</taxon>
        <taxon>Rotifera</taxon>
        <taxon>Eurotatoria</taxon>
        <taxon>Monogononta</taxon>
        <taxon>Pseudotrocha</taxon>
        <taxon>Ploima</taxon>
        <taxon>Brachionidae</taxon>
        <taxon>Brachionus</taxon>
    </lineage>
</organism>
<dbReference type="EMBL" id="REGN01006854">
    <property type="protein sequence ID" value="RNA08110.1"/>
    <property type="molecule type" value="Genomic_DNA"/>
</dbReference>
<dbReference type="PANTHER" id="PTHR11501">
    <property type="entry name" value="MICROTUBULE-ASSOCIATED PROTEIN"/>
    <property type="match status" value="1"/>
</dbReference>
<dbReference type="PROSITE" id="PS00229">
    <property type="entry name" value="TAU_MAP_1"/>
    <property type="match status" value="1"/>
</dbReference>
<comment type="caution">
    <text evidence="8">The sequence shown here is derived from an EMBL/GenBank/DDBJ whole genome shotgun (WGS) entry which is preliminary data.</text>
</comment>
<evidence type="ECO:0000256" key="3">
    <source>
        <dbReference type="ARBA" id="ARBA00022553"/>
    </source>
</evidence>
<evidence type="ECO:0000256" key="1">
    <source>
        <dbReference type="ARBA" id="ARBA00004245"/>
    </source>
</evidence>
<keyword evidence="3" id="KW-0597">Phosphoprotein</keyword>
<evidence type="ECO:0000256" key="2">
    <source>
        <dbReference type="ARBA" id="ARBA00022490"/>
    </source>
</evidence>
<dbReference type="GO" id="GO:0031175">
    <property type="term" value="P:neuron projection development"/>
    <property type="evidence" value="ECO:0007669"/>
    <property type="project" value="TreeGrafter"/>
</dbReference>
<sequence length="232" mass="26438">MTYSHQKGYAEKSRQEKALKLPPIKLEQSGDKRTVNLGYPSEVTSKTPKLDLTERREETSLSQESSRSKKIYKWHMWWDKSRSDVRVPSFPLPSKNVPSKIGSLEKIKHKPGGGNVALLNEKLNWNRVARIDHLARGYVPGGGNRKILNEKLNWRTPAKIGSLENAKHVPGGGNIAIIDQPFNRHGIRPRIDSGFIYEETYVPINYPVKTTPRTPNLEAIHETFRKPRSVKN</sequence>
<keyword evidence="9" id="KW-1185">Reference proteome</keyword>
<reference evidence="8 9" key="1">
    <citation type="journal article" date="2018" name="Sci. Rep.">
        <title>Genomic signatures of local adaptation to the degree of environmental predictability in rotifers.</title>
        <authorList>
            <person name="Franch-Gras L."/>
            <person name="Hahn C."/>
            <person name="Garcia-Roger E.M."/>
            <person name="Carmona M.J."/>
            <person name="Serra M."/>
            <person name="Gomez A."/>
        </authorList>
    </citation>
    <scope>NUCLEOTIDE SEQUENCE [LARGE SCALE GENOMIC DNA]</scope>
    <source>
        <strain evidence="8">HYR1</strain>
    </source>
</reference>
<dbReference type="OrthoDB" id="9378527at2759"/>
<dbReference type="GO" id="GO:0043005">
    <property type="term" value="C:neuron projection"/>
    <property type="evidence" value="ECO:0007669"/>
    <property type="project" value="TreeGrafter"/>
</dbReference>
<proteinExistence type="predicted"/>
<feature type="compositionally biased region" description="Basic and acidic residues" evidence="7">
    <location>
        <begin position="8"/>
        <end position="19"/>
    </location>
</feature>
<dbReference type="GO" id="GO:0008017">
    <property type="term" value="F:microtubule binding"/>
    <property type="evidence" value="ECO:0007669"/>
    <property type="project" value="InterPro"/>
</dbReference>
<dbReference type="Pfam" id="PF00418">
    <property type="entry name" value="Tubulin-binding"/>
    <property type="match status" value="2"/>
</dbReference>
<dbReference type="GO" id="GO:0000226">
    <property type="term" value="P:microtubule cytoskeleton organization"/>
    <property type="evidence" value="ECO:0007669"/>
    <property type="project" value="TreeGrafter"/>
</dbReference>